<accession>A0A0F9NVP5</accession>
<proteinExistence type="predicted"/>
<dbReference type="AlphaFoldDB" id="A0A0F9NVP5"/>
<gene>
    <name evidence="1" type="ORF">LCGC14_0920750</name>
</gene>
<dbReference type="EMBL" id="LAZR01003110">
    <property type="protein sequence ID" value="KKN21889.1"/>
    <property type="molecule type" value="Genomic_DNA"/>
</dbReference>
<evidence type="ECO:0000313" key="1">
    <source>
        <dbReference type="EMBL" id="KKN21889.1"/>
    </source>
</evidence>
<name>A0A0F9NVP5_9ZZZZ</name>
<reference evidence="1" key="1">
    <citation type="journal article" date="2015" name="Nature">
        <title>Complex archaea that bridge the gap between prokaryotes and eukaryotes.</title>
        <authorList>
            <person name="Spang A."/>
            <person name="Saw J.H."/>
            <person name="Jorgensen S.L."/>
            <person name="Zaremba-Niedzwiedzka K."/>
            <person name="Martijn J."/>
            <person name="Lind A.E."/>
            <person name="van Eijk R."/>
            <person name="Schleper C."/>
            <person name="Guy L."/>
            <person name="Ettema T.J."/>
        </authorList>
    </citation>
    <scope>NUCLEOTIDE SEQUENCE</scope>
</reference>
<organism evidence="1">
    <name type="scientific">marine sediment metagenome</name>
    <dbReference type="NCBI Taxonomy" id="412755"/>
    <lineage>
        <taxon>unclassified sequences</taxon>
        <taxon>metagenomes</taxon>
        <taxon>ecological metagenomes</taxon>
    </lineage>
</organism>
<protein>
    <submittedName>
        <fullName evidence="1">Uncharacterized protein</fullName>
    </submittedName>
</protein>
<comment type="caution">
    <text evidence="1">The sequence shown here is derived from an EMBL/GenBank/DDBJ whole genome shotgun (WGS) entry which is preliminary data.</text>
</comment>
<sequence length="145" mass="16631">MPTVLGKRFGPDFRGRPPHMAPIDEVIWRRWRPALPKGLMALYFDVGLGLPRELPGPTTPEALMMWIRINQKRLDVLIEWPTEIWIVELRHAASLNAVGRLLGYRMLWRDDPVIQKPVELLIVTDRFDADVEQLAIAQGLGYLAV</sequence>